<dbReference type="AlphaFoldDB" id="A0A917Q9P9"/>
<sequence length="232" mass="24662">MDDQGHGMQAGAAQDRRVAILDAAEACFARTGFHRTTMQDIAGEAGMSVGNLYRYFANKDAVIIALGERDRMEVAQDFRQLEAVDDFVACFRAIGEKHLRDAPPTRTAICLEIWAEATRNAVFAEITRAFELEMLGGLERAFGLAQARGAIRSKAHPRALAVTVGTIADGLFVRRAVSQTFDPSSEIERALALIGAVLHGAIDGAAGAPHVPVTDTNSTEPSAAAPTPGTVS</sequence>
<dbReference type="InterPro" id="IPR039538">
    <property type="entry name" value="BetI_C"/>
</dbReference>
<dbReference type="SUPFAM" id="SSF46689">
    <property type="entry name" value="Homeodomain-like"/>
    <property type="match status" value="1"/>
</dbReference>
<keyword evidence="2" id="KW-0805">Transcription regulation</keyword>
<dbReference type="Proteomes" id="UP000600449">
    <property type="component" value="Unassembled WGS sequence"/>
</dbReference>
<dbReference type="RefSeq" id="WP_188913588.1">
    <property type="nucleotide sequence ID" value="NZ_BMMF01000007.1"/>
</dbReference>
<proteinExistence type="predicted"/>
<evidence type="ECO:0000256" key="1">
    <source>
        <dbReference type="ARBA" id="ARBA00022491"/>
    </source>
</evidence>
<dbReference type="Gene3D" id="1.10.357.10">
    <property type="entry name" value="Tetracycline Repressor, domain 2"/>
    <property type="match status" value="1"/>
</dbReference>
<keyword evidence="3 5" id="KW-0238">DNA-binding</keyword>
<dbReference type="Pfam" id="PF00440">
    <property type="entry name" value="TetR_N"/>
    <property type="match status" value="1"/>
</dbReference>
<keyword evidence="4" id="KW-0804">Transcription</keyword>
<feature type="domain" description="HTH tetR-type" evidence="7">
    <location>
        <begin position="14"/>
        <end position="74"/>
    </location>
</feature>
<accession>A0A917Q9P9</accession>
<feature type="region of interest" description="Disordered" evidence="6">
    <location>
        <begin position="209"/>
        <end position="232"/>
    </location>
</feature>
<dbReference type="EMBL" id="BMMF01000007">
    <property type="protein sequence ID" value="GGK37562.1"/>
    <property type="molecule type" value="Genomic_DNA"/>
</dbReference>
<dbReference type="SUPFAM" id="SSF48498">
    <property type="entry name" value="Tetracyclin repressor-like, C-terminal domain"/>
    <property type="match status" value="1"/>
</dbReference>
<dbReference type="PROSITE" id="PS50977">
    <property type="entry name" value="HTH_TETR_2"/>
    <property type="match status" value="1"/>
</dbReference>
<dbReference type="PANTHER" id="PTHR30055:SF234">
    <property type="entry name" value="HTH-TYPE TRANSCRIPTIONAL REGULATOR BETI"/>
    <property type="match status" value="1"/>
</dbReference>
<evidence type="ECO:0000256" key="2">
    <source>
        <dbReference type="ARBA" id="ARBA00023015"/>
    </source>
</evidence>
<organism evidence="8 9">
    <name type="scientific">Salinarimonas ramus</name>
    <dbReference type="NCBI Taxonomy" id="690164"/>
    <lineage>
        <taxon>Bacteria</taxon>
        <taxon>Pseudomonadati</taxon>
        <taxon>Pseudomonadota</taxon>
        <taxon>Alphaproteobacteria</taxon>
        <taxon>Hyphomicrobiales</taxon>
        <taxon>Salinarimonadaceae</taxon>
        <taxon>Salinarimonas</taxon>
    </lineage>
</organism>
<dbReference type="GO" id="GO:0000976">
    <property type="term" value="F:transcription cis-regulatory region binding"/>
    <property type="evidence" value="ECO:0007669"/>
    <property type="project" value="TreeGrafter"/>
</dbReference>
<dbReference type="PRINTS" id="PR00455">
    <property type="entry name" value="HTHTETR"/>
</dbReference>
<protein>
    <recommendedName>
        <fullName evidence="7">HTH tetR-type domain-containing protein</fullName>
    </recommendedName>
</protein>
<evidence type="ECO:0000256" key="5">
    <source>
        <dbReference type="PROSITE-ProRule" id="PRU00335"/>
    </source>
</evidence>
<comment type="caution">
    <text evidence="8">The sequence shown here is derived from an EMBL/GenBank/DDBJ whole genome shotgun (WGS) entry which is preliminary data.</text>
</comment>
<reference evidence="8 9" key="1">
    <citation type="journal article" date="2014" name="Int. J. Syst. Evol. Microbiol.">
        <title>Complete genome sequence of Corynebacterium casei LMG S-19264T (=DSM 44701T), isolated from a smear-ripened cheese.</title>
        <authorList>
            <consortium name="US DOE Joint Genome Institute (JGI-PGF)"/>
            <person name="Walter F."/>
            <person name="Albersmeier A."/>
            <person name="Kalinowski J."/>
            <person name="Ruckert C."/>
        </authorList>
    </citation>
    <scope>NUCLEOTIDE SEQUENCE [LARGE SCALE GENOMIC DNA]</scope>
    <source>
        <strain evidence="8 9">CGMCC 1.9161</strain>
    </source>
</reference>
<evidence type="ECO:0000256" key="3">
    <source>
        <dbReference type="ARBA" id="ARBA00023125"/>
    </source>
</evidence>
<evidence type="ECO:0000256" key="6">
    <source>
        <dbReference type="SAM" id="MobiDB-lite"/>
    </source>
</evidence>
<evidence type="ECO:0000256" key="4">
    <source>
        <dbReference type="ARBA" id="ARBA00023163"/>
    </source>
</evidence>
<evidence type="ECO:0000313" key="9">
    <source>
        <dbReference type="Proteomes" id="UP000600449"/>
    </source>
</evidence>
<feature type="DNA-binding region" description="H-T-H motif" evidence="5">
    <location>
        <begin position="37"/>
        <end position="56"/>
    </location>
</feature>
<evidence type="ECO:0000313" key="8">
    <source>
        <dbReference type="EMBL" id="GGK37562.1"/>
    </source>
</evidence>
<dbReference type="InterPro" id="IPR001647">
    <property type="entry name" value="HTH_TetR"/>
</dbReference>
<dbReference type="InterPro" id="IPR009057">
    <property type="entry name" value="Homeodomain-like_sf"/>
</dbReference>
<dbReference type="Pfam" id="PF13977">
    <property type="entry name" value="TetR_C_6"/>
    <property type="match status" value="1"/>
</dbReference>
<dbReference type="InterPro" id="IPR050109">
    <property type="entry name" value="HTH-type_TetR-like_transc_reg"/>
</dbReference>
<evidence type="ECO:0000259" key="7">
    <source>
        <dbReference type="PROSITE" id="PS50977"/>
    </source>
</evidence>
<keyword evidence="1" id="KW-0678">Repressor</keyword>
<name>A0A917Q9P9_9HYPH</name>
<dbReference type="GO" id="GO:0003700">
    <property type="term" value="F:DNA-binding transcription factor activity"/>
    <property type="evidence" value="ECO:0007669"/>
    <property type="project" value="TreeGrafter"/>
</dbReference>
<gene>
    <name evidence="8" type="ORF">GCM10011322_25760</name>
</gene>
<keyword evidence="9" id="KW-1185">Reference proteome</keyword>
<dbReference type="InterPro" id="IPR036271">
    <property type="entry name" value="Tet_transcr_reg_TetR-rel_C_sf"/>
</dbReference>
<dbReference type="PANTHER" id="PTHR30055">
    <property type="entry name" value="HTH-TYPE TRANSCRIPTIONAL REGULATOR RUTR"/>
    <property type="match status" value="1"/>
</dbReference>